<proteinExistence type="predicted"/>
<evidence type="ECO:0000313" key="2">
    <source>
        <dbReference type="EMBL" id="KAG0711479.1"/>
    </source>
</evidence>
<evidence type="ECO:0000256" key="1">
    <source>
        <dbReference type="SAM" id="MobiDB-lite"/>
    </source>
</evidence>
<feature type="region of interest" description="Disordered" evidence="1">
    <location>
        <begin position="55"/>
        <end position="99"/>
    </location>
</feature>
<name>A0A8J4XTP7_CHIOP</name>
<organism evidence="2 3">
    <name type="scientific">Chionoecetes opilio</name>
    <name type="common">Atlantic snow crab</name>
    <name type="synonym">Cancer opilio</name>
    <dbReference type="NCBI Taxonomy" id="41210"/>
    <lineage>
        <taxon>Eukaryota</taxon>
        <taxon>Metazoa</taxon>
        <taxon>Ecdysozoa</taxon>
        <taxon>Arthropoda</taxon>
        <taxon>Crustacea</taxon>
        <taxon>Multicrustacea</taxon>
        <taxon>Malacostraca</taxon>
        <taxon>Eumalacostraca</taxon>
        <taxon>Eucarida</taxon>
        <taxon>Decapoda</taxon>
        <taxon>Pleocyemata</taxon>
        <taxon>Brachyura</taxon>
        <taxon>Eubrachyura</taxon>
        <taxon>Majoidea</taxon>
        <taxon>Majidae</taxon>
        <taxon>Chionoecetes</taxon>
    </lineage>
</organism>
<dbReference type="Proteomes" id="UP000770661">
    <property type="component" value="Unassembled WGS sequence"/>
</dbReference>
<dbReference type="AlphaFoldDB" id="A0A8J4XTP7"/>
<comment type="caution">
    <text evidence="2">The sequence shown here is derived from an EMBL/GenBank/DDBJ whole genome shotgun (WGS) entry which is preliminary data.</text>
</comment>
<reference evidence="2" key="1">
    <citation type="submission" date="2020-07" db="EMBL/GenBank/DDBJ databases">
        <title>The High-quality genome of the commercially important snow crab, Chionoecetes opilio.</title>
        <authorList>
            <person name="Jeong J.-H."/>
            <person name="Ryu S."/>
        </authorList>
    </citation>
    <scope>NUCLEOTIDE SEQUENCE</scope>
    <source>
        <strain evidence="2">MADBK_172401_WGS</strain>
        <tissue evidence="2">Digestive gland</tissue>
    </source>
</reference>
<protein>
    <submittedName>
        <fullName evidence="2">Uncharacterized protein</fullName>
    </submittedName>
</protein>
<keyword evidence="3" id="KW-1185">Reference proteome</keyword>
<dbReference type="EMBL" id="JACEEZ010023273">
    <property type="protein sequence ID" value="KAG0711479.1"/>
    <property type="molecule type" value="Genomic_DNA"/>
</dbReference>
<accession>A0A8J4XTP7</accession>
<dbReference type="OrthoDB" id="6772810at2759"/>
<evidence type="ECO:0000313" key="3">
    <source>
        <dbReference type="Proteomes" id="UP000770661"/>
    </source>
</evidence>
<gene>
    <name evidence="2" type="ORF">GWK47_020529</name>
</gene>
<sequence>MNIKRADWGKFSSFPDEWWSLTSHPTTCTKTGEGPHGALQRAADAAIPKLLYGAAPPSRLGGSTNEGTSWEAHHRSQPAQKVYKRTAQPTQPAGWLPGCGDSLGRSAGVLSGPGGQWLVSGCASFNQTPP</sequence>